<dbReference type="GO" id="GO:0016538">
    <property type="term" value="F:cyclin-dependent protein serine/threonine kinase regulator activity"/>
    <property type="evidence" value="ECO:0007669"/>
    <property type="project" value="InterPro"/>
</dbReference>
<comment type="caution">
    <text evidence="3">The sequence shown here is derived from an EMBL/GenBank/DDBJ whole genome shotgun (WGS) entry which is preliminary data.</text>
</comment>
<name>A0A834SN14_9FABA</name>
<dbReference type="InterPro" id="IPR043198">
    <property type="entry name" value="Cyclin/Ssn8"/>
</dbReference>
<keyword evidence="1" id="KW-0132">Cell division</keyword>
<dbReference type="GO" id="GO:0006357">
    <property type="term" value="P:regulation of transcription by RNA polymerase II"/>
    <property type="evidence" value="ECO:0007669"/>
    <property type="project" value="InterPro"/>
</dbReference>
<dbReference type="Gene3D" id="1.10.472.10">
    <property type="entry name" value="Cyclin-like"/>
    <property type="match status" value="1"/>
</dbReference>
<dbReference type="Proteomes" id="UP000634136">
    <property type="component" value="Unassembled WGS sequence"/>
</dbReference>
<sequence>MLGVITVEWIRCIHYKHPNVHVSKPVQVKILSRRCGIGISFERFKFNCLQCAALPFILPFVLEVNMISVLVGVHAKLLRSSLWLQFKPHHIAAGALCLAAKFLNMDLGAFKNIWLEFQTTPSILQDVTKQLMELF</sequence>
<gene>
    <name evidence="3" type="ORF">G2W53_039008</name>
</gene>
<reference evidence="3" key="1">
    <citation type="submission" date="2020-09" db="EMBL/GenBank/DDBJ databases">
        <title>Genome-Enabled Discovery of Anthraquinone Biosynthesis in Senna tora.</title>
        <authorList>
            <person name="Kang S.-H."/>
            <person name="Pandey R.P."/>
            <person name="Lee C.-M."/>
            <person name="Sim J.-S."/>
            <person name="Jeong J.-T."/>
            <person name="Choi B.-S."/>
            <person name="Jung M."/>
            <person name="Ginzburg D."/>
            <person name="Zhao K."/>
            <person name="Won S.Y."/>
            <person name="Oh T.-J."/>
            <person name="Yu Y."/>
            <person name="Kim N.-H."/>
            <person name="Lee O.R."/>
            <person name="Lee T.-H."/>
            <person name="Bashyal P."/>
            <person name="Kim T.-S."/>
            <person name="Lee W.-H."/>
            <person name="Kawkins C."/>
            <person name="Kim C.-K."/>
            <person name="Kim J.S."/>
            <person name="Ahn B.O."/>
            <person name="Rhee S.Y."/>
            <person name="Sohng J.K."/>
        </authorList>
    </citation>
    <scope>NUCLEOTIDE SEQUENCE</scope>
    <source>
        <tissue evidence="3">Leaf</tissue>
    </source>
</reference>
<dbReference type="AlphaFoldDB" id="A0A834SN14"/>
<dbReference type="InterPro" id="IPR036915">
    <property type="entry name" value="Cyclin-like_sf"/>
</dbReference>
<dbReference type="SUPFAM" id="SSF47954">
    <property type="entry name" value="Cyclin-like"/>
    <property type="match status" value="1"/>
</dbReference>
<dbReference type="OrthoDB" id="1617978at2759"/>
<evidence type="ECO:0000313" key="4">
    <source>
        <dbReference type="Proteomes" id="UP000634136"/>
    </source>
</evidence>
<organism evidence="3 4">
    <name type="scientific">Senna tora</name>
    <dbReference type="NCBI Taxonomy" id="362788"/>
    <lineage>
        <taxon>Eukaryota</taxon>
        <taxon>Viridiplantae</taxon>
        <taxon>Streptophyta</taxon>
        <taxon>Embryophyta</taxon>
        <taxon>Tracheophyta</taxon>
        <taxon>Spermatophyta</taxon>
        <taxon>Magnoliopsida</taxon>
        <taxon>eudicotyledons</taxon>
        <taxon>Gunneridae</taxon>
        <taxon>Pentapetalae</taxon>
        <taxon>rosids</taxon>
        <taxon>fabids</taxon>
        <taxon>Fabales</taxon>
        <taxon>Fabaceae</taxon>
        <taxon>Caesalpinioideae</taxon>
        <taxon>Cassia clade</taxon>
        <taxon>Senna</taxon>
    </lineage>
</organism>
<accession>A0A834SN14</accession>
<evidence type="ECO:0000256" key="1">
    <source>
        <dbReference type="ARBA" id="ARBA00022618"/>
    </source>
</evidence>
<keyword evidence="2" id="KW-0131">Cell cycle</keyword>
<evidence type="ECO:0000256" key="2">
    <source>
        <dbReference type="ARBA" id="ARBA00023306"/>
    </source>
</evidence>
<dbReference type="PANTHER" id="PTHR10026">
    <property type="entry name" value="CYCLIN"/>
    <property type="match status" value="1"/>
</dbReference>
<protein>
    <submittedName>
        <fullName evidence="3">Cyclin T1</fullName>
    </submittedName>
</protein>
<evidence type="ECO:0000313" key="3">
    <source>
        <dbReference type="EMBL" id="KAF7806847.1"/>
    </source>
</evidence>
<keyword evidence="4" id="KW-1185">Reference proteome</keyword>
<dbReference type="GO" id="GO:0051301">
    <property type="term" value="P:cell division"/>
    <property type="evidence" value="ECO:0007669"/>
    <property type="project" value="UniProtKB-KW"/>
</dbReference>
<dbReference type="EMBL" id="JAAIUW010000012">
    <property type="protein sequence ID" value="KAF7806847.1"/>
    <property type="molecule type" value="Genomic_DNA"/>
</dbReference>
<proteinExistence type="predicted"/>